<evidence type="ECO:0000259" key="1">
    <source>
        <dbReference type="SMART" id="SM00421"/>
    </source>
</evidence>
<reference evidence="2" key="1">
    <citation type="submission" date="2020-09" db="EMBL/GenBank/DDBJ databases">
        <title>Nocardioides sp. strain MJB4 16S ribosomal RNA gene Genome sequencing and assembly.</title>
        <authorList>
            <person name="Kim I."/>
        </authorList>
    </citation>
    <scope>NUCLEOTIDE SEQUENCE</scope>
    <source>
        <strain evidence="2">MJB4</strain>
    </source>
</reference>
<gene>
    <name evidence="2" type="ORF">IE331_01260</name>
</gene>
<dbReference type="InterPro" id="IPR036388">
    <property type="entry name" value="WH-like_DNA-bd_sf"/>
</dbReference>
<feature type="domain" description="HTH luxR-type" evidence="1">
    <location>
        <begin position="277"/>
        <end position="324"/>
    </location>
</feature>
<dbReference type="InterPro" id="IPR016032">
    <property type="entry name" value="Sig_transdc_resp-reg_C-effctor"/>
</dbReference>
<keyword evidence="2" id="KW-0238">DNA-binding</keyword>
<comment type="caution">
    <text evidence="2">The sequence shown here is derived from an EMBL/GenBank/DDBJ whole genome shotgun (WGS) entry which is preliminary data.</text>
</comment>
<dbReference type="GO" id="GO:0006355">
    <property type="term" value="P:regulation of DNA-templated transcription"/>
    <property type="evidence" value="ECO:0007669"/>
    <property type="project" value="InterPro"/>
</dbReference>
<dbReference type="InterPro" id="IPR000792">
    <property type="entry name" value="Tscrpt_reg_LuxR_C"/>
</dbReference>
<protein>
    <submittedName>
        <fullName evidence="2">DNA-binding response regulator</fullName>
    </submittedName>
</protein>
<dbReference type="SUPFAM" id="SSF46894">
    <property type="entry name" value="C-terminal effector domain of the bipartite response regulators"/>
    <property type="match status" value="1"/>
</dbReference>
<organism evidence="2 3">
    <name type="scientific">Nocardioides donggukensis</name>
    <dbReference type="NCBI Taxonomy" id="2774019"/>
    <lineage>
        <taxon>Bacteria</taxon>
        <taxon>Bacillati</taxon>
        <taxon>Actinomycetota</taxon>
        <taxon>Actinomycetes</taxon>
        <taxon>Propionibacteriales</taxon>
        <taxon>Nocardioidaceae</taxon>
        <taxon>Nocardioides</taxon>
    </lineage>
</organism>
<dbReference type="Gene3D" id="1.10.10.10">
    <property type="entry name" value="Winged helix-like DNA-binding domain superfamily/Winged helix DNA-binding domain"/>
    <property type="match status" value="1"/>
</dbReference>
<dbReference type="EMBL" id="JACYXZ010000001">
    <property type="protein sequence ID" value="MBD8868240.1"/>
    <property type="molecule type" value="Genomic_DNA"/>
</dbReference>
<dbReference type="GO" id="GO:0003677">
    <property type="term" value="F:DNA binding"/>
    <property type="evidence" value="ECO:0007669"/>
    <property type="project" value="UniProtKB-KW"/>
</dbReference>
<proteinExistence type="predicted"/>
<evidence type="ECO:0000313" key="2">
    <source>
        <dbReference type="EMBL" id="MBD8868240.1"/>
    </source>
</evidence>
<dbReference type="SMART" id="SM00421">
    <property type="entry name" value="HTH_LUXR"/>
    <property type="match status" value="1"/>
</dbReference>
<dbReference type="RefSeq" id="WP_192139730.1">
    <property type="nucleotide sequence ID" value="NZ_JACYXZ010000001.1"/>
</dbReference>
<keyword evidence="3" id="KW-1185">Reference proteome</keyword>
<accession>A0A927K5S4</accession>
<name>A0A927K5S4_9ACTN</name>
<sequence length="330" mass="35820">MPRRVPTSVASALGIPPDLERLYGQLLALSGGEVSTVASSLLRTPDQLMSEVETFVRHGVVRLEGDRIIVRDPTEAIAELLREQAHATSQVKTMLEGLARAVPFLTAAGVGPGPGEVTERGPLDGELSSGGDPLSLLTALISQSKGDLLGLRPDVWRMPRESAMARVIAAAVATGRSSRAIYPVVALTEAPDMLRARAEAGEQIRILPTLPTRLLVIGDTHAIVPEPLGFVDEPRILVRQRSIVEGFTLLFEELWNRASPVPELDRGEARPDLRRFLLQQLAEGANDEQISRTLGISLRTVRRRVADVLIELGADTRFQAGVEAVRRGWI</sequence>
<dbReference type="Proteomes" id="UP000616839">
    <property type="component" value="Unassembled WGS sequence"/>
</dbReference>
<evidence type="ECO:0000313" key="3">
    <source>
        <dbReference type="Proteomes" id="UP000616839"/>
    </source>
</evidence>
<dbReference type="AlphaFoldDB" id="A0A927K5S4"/>